<keyword evidence="2" id="KW-1185">Reference proteome</keyword>
<sequence length="261" mass="29958">MPKPNTRFLRNIIKGTTNHNRALLEKEAAESKARLTRLERNEEIKRKRTNPTTKDIRNRHMGDIQEILRGGRRKRRDLDKGDTAAKHTETSDRNDGRRKSRRSQVEDSEEGVMLREISSAKEGYDEARKDRCSRRDSSYAQHSRHTSHSSKNETSSHRDTSSHDERSRSPRSRHRSERRRSRDAERRRRQYRAKAHGSPSPLLVNSNADGESKSLQDDFIGPAPIPVIRGRGAAGALSGIDRRFSASYDPKMDIQADDDNP</sequence>
<organism evidence="1 2">
    <name type="scientific">Zarea fungicola</name>
    <dbReference type="NCBI Taxonomy" id="93591"/>
    <lineage>
        <taxon>Eukaryota</taxon>
        <taxon>Fungi</taxon>
        <taxon>Dikarya</taxon>
        <taxon>Ascomycota</taxon>
        <taxon>Pezizomycotina</taxon>
        <taxon>Sordariomycetes</taxon>
        <taxon>Hypocreomycetidae</taxon>
        <taxon>Hypocreales</taxon>
        <taxon>Cordycipitaceae</taxon>
        <taxon>Zarea</taxon>
    </lineage>
</organism>
<dbReference type="Proteomes" id="UP001143910">
    <property type="component" value="Unassembled WGS sequence"/>
</dbReference>
<name>A0ACC1NJW8_9HYPO</name>
<protein>
    <submittedName>
        <fullName evidence="1">Uncharacterized protein</fullName>
    </submittedName>
</protein>
<evidence type="ECO:0000313" key="1">
    <source>
        <dbReference type="EMBL" id="KAJ2979612.1"/>
    </source>
</evidence>
<dbReference type="EMBL" id="JANJQO010000267">
    <property type="protein sequence ID" value="KAJ2979612.1"/>
    <property type="molecule type" value="Genomic_DNA"/>
</dbReference>
<reference evidence="1" key="1">
    <citation type="submission" date="2022-08" db="EMBL/GenBank/DDBJ databases">
        <title>Genome Sequence of Lecanicillium fungicola.</title>
        <authorList>
            <person name="Buettner E."/>
        </authorList>
    </citation>
    <scope>NUCLEOTIDE SEQUENCE</scope>
    <source>
        <strain evidence="1">Babe33</strain>
    </source>
</reference>
<comment type="caution">
    <text evidence="1">The sequence shown here is derived from an EMBL/GenBank/DDBJ whole genome shotgun (WGS) entry which is preliminary data.</text>
</comment>
<evidence type="ECO:0000313" key="2">
    <source>
        <dbReference type="Proteomes" id="UP001143910"/>
    </source>
</evidence>
<accession>A0ACC1NJW8</accession>
<proteinExistence type="predicted"/>
<gene>
    <name evidence="1" type="ORF">NQ176_g3139</name>
</gene>